<dbReference type="EMBL" id="CADCVW010000067">
    <property type="protein sequence ID" value="CAA9504590.1"/>
    <property type="molecule type" value="Genomic_DNA"/>
</dbReference>
<reference evidence="6" key="1">
    <citation type="submission" date="2020-02" db="EMBL/GenBank/DDBJ databases">
        <authorList>
            <person name="Meier V. D."/>
        </authorList>
    </citation>
    <scope>NUCLEOTIDE SEQUENCE</scope>
    <source>
        <strain evidence="6">AVDCRST_MAG39</strain>
    </source>
</reference>
<evidence type="ECO:0000256" key="4">
    <source>
        <dbReference type="RuleBase" id="RU000461"/>
    </source>
</evidence>
<keyword evidence="5" id="KW-0472">Membrane</keyword>
<keyword evidence="5" id="KW-0812">Transmembrane</keyword>
<dbReference type="PANTHER" id="PTHR24305:SF166">
    <property type="entry name" value="CYTOCHROME P450 12A4, MITOCHONDRIAL-RELATED"/>
    <property type="match status" value="1"/>
</dbReference>
<sequence>MRAAAERGSKQWLSGETIDLVASMERIVADVITSTLLSGLTNLDLDRVAKDMGPFAQEVTRFGAFDVLPLPEPVINRLRGLGRTQEEARLRAVAARLAQLGACNDGKHLPTLLRAAGPVEQNMLGFMIAGLGTTALGAAWAAYLLSRYPEWQEKVRQENSAAPGSIAAEEPSVTRQVAQEALRLYPPAPILARAVIKRTTLEGFRLWPGQTILIPVYAIHRHRLLWDRPDSFDPGRFHESRTYDRAAFLPFGAGPRLCIAAAFALAEIAAILSSLVRHFRFTPIGEEPVVSLRVGTYSLNGLHAAVERLD</sequence>
<gene>
    <name evidence="6" type="ORF">AVDCRST_MAG39-1600</name>
</gene>
<keyword evidence="3 4" id="KW-0479">Metal-binding</keyword>
<dbReference type="InterPro" id="IPR050121">
    <property type="entry name" value="Cytochrome_P450_monoxygenase"/>
</dbReference>
<dbReference type="InterPro" id="IPR001128">
    <property type="entry name" value="Cyt_P450"/>
</dbReference>
<dbReference type="InterPro" id="IPR002401">
    <property type="entry name" value="Cyt_P450_E_grp-I"/>
</dbReference>
<evidence type="ECO:0000313" key="6">
    <source>
        <dbReference type="EMBL" id="CAA9504590.1"/>
    </source>
</evidence>
<dbReference type="PROSITE" id="PS00086">
    <property type="entry name" value="CYTOCHROME_P450"/>
    <property type="match status" value="1"/>
</dbReference>
<feature type="binding site" description="axial binding residue" evidence="3">
    <location>
        <position position="258"/>
    </location>
    <ligand>
        <name>heme</name>
        <dbReference type="ChEBI" id="CHEBI:30413"/>
    </ligand>
    <ligandPart>
        <name>Fe</name>
        <dbReference type="ChEBI" id="CHEBI:18248"/>
    </ligandPart>
</feature>
<keyword evidence="4" id="KW-0560">Oxidoreductase</keyword>
<keyword evidence="3 4" id="KW-0349">Heme</keyword>
<evidence type="ECO:0000256" key="5">
    <source>
        <dbReference type="SAM" id="Phobius"/>
    </source>
</evidence>
<dbReference type="Pfam" id="PF00067">
    <property type="entry name" value="p450"/>
    <property type="match status" value="1"/>
</dbReference>
<keyword evidence="3 4" id="KW-0408">Iron</keyword>
<dbReference type="PRINTS" id="PR00385">
    <property type="entry name" value="P450"/>
</dbReference>
<dbReference type="GO" id="GO:0004497">
    <property type="term" value="F:monooxygenase activity"/>
    <property type="evidence" value="ECO:0007669"/>
    <property type="project" value="UniProtKB-KW"/>
</dbReference>
<keyword evidence="4" id="KW-0503">Monooxygenase</keyword>
<evidence type="ECO:0008006" key="7">
    <source>
        <dbReference type="Google" id="ProtNLM"/>
    </source>
</evidence>
<proteinExistence type="inferred from homology"/>
<protein>
    <recommendedName>
        <fullName evidence="7">Cytochrome P450</fullName>
    </recommendedName>
</protein>
<dbReference type="Gene3D" id="1.10.630.10">
    <property type="entry name" value="Cytochrome P450"/>
    <property type="match status" value="1"/>
</dbReference>
<dbReference type="GO" id="GO:0020037">
    <property type="term" value="F:heme binding"/>
    <property type="evidence" value="ECO:0007669"/>
    <property type="project" value="InterPro"/>
</dbReference>
<comment type="similarity">
    <text evidence="2 4">Belongs to the cytochrome P450 family.</text>
</comment>
<feature type="transmembrane region" description="Helical" evidence="5">
    <location>
        <begin position="124"/>
        <end position="145"/>
    </location>
</feature>
<dbReference type="InterPro" id="IPR036396">
    <property type="entry name" value="Cyt_P450_sf"/>
</dbReference>
<evidence type="ECO:0000256" key="1">
    <source>
        <dbReference type="ARBA" id="ARBA00001971"/>
    </source>
</evidence>
<evidence type="ECO:0000256" key="2">
    <source>
        <dbReference type="ARBA" id="ARBA00010617"/>
    </source>
</evidence>
<accession>A0A6J4ST62</accession>
<dbReference type="PANTHER" id="PTHR24305">
    <property type="entry name" value="CYTOCHROME P450"/>
    <property type="match status" value="1"/>
</dbReference>
<dbReference type="GO" id="GO:0016705">
    <property type="term" value="F:oxidoreductase activity, acting on paired donors, with incorporation or reduction of molecular oxygen"/>
    <property type="evidence" value="ECO:0007669"/>
    <property type="project" value="InterPro"/>
</dbReference>
<keyword evidence="5" id="KW-1133">Transmembrane helix</keyword>
<dbReference type="AlphaFoldDB" id="A0A6J4ST62"/>
<evidence type="ECO:0000256" key="3">
    <source>
        <dbReference type="PIRSR" id="PIRSR602401-1"/>
    </source>
</evidence>
<dbReference type="SUPFAM" id="SSF48264">
    <property type="entry name" value="Cytochrome P450"/>
    <property type="match status" value="1"/>
</dbReference>
<dbReference type="PRINTS" id="PR00463">
    <property type="entry name" value="EP450I"/>
</dbReference>
<comment type="cofactor">
    <cofactor evidence="1 3">
        <name>heme</name>
        <dbReference type="ChEBI" id="CHEBI:30413"/>
    </cofactor>
</comment>
<dbReference type="GO" id="GO:0005506">
    <property type="term" value="F:iron ion binding"/>
    <property type="evidence" value="ECO:0007669"/>
    <property type="project" value="InterPro"/>
</dbReference>
<name>A0A6J4ST62_9SPHN</name>
<organism evidence="6">
    <name type="scientific">uncultured Sphingomonadaceae bacterium</name>
    <dbReference type="NCBI Taxonomy" id="169976"/>
    <lineage>
        <taxon>Bacteria</taxon>
        <taxon>Pseudomonadati</taxon>
        <taxon>Pseudomonadota</taxon>
        <taxon>Alphaproteobacteria</taxon>
        <taxon>Sphingomonadales</taxon>
        <taxon>Sphingomonadaceae</taxon>
        <taxon>environmental samples</taxon>
    </lineage>
</organism>
<dbReference type="InterPro" id="IPR017972">
    <property type="entry name" value="Cyt_P450_CS"/>
</dbReference>